<organism evidence="1 2">
    <name type="scientific">Mythimna loreyi</name>
    <dbReference type="NCBI Taxonomy" id="667449"/>
    <lineage>
        <taxon>Eukaryota</taxon>
        <taxon>Metazoa</taxon>
        <taxon>Ecdysozoa</taxon>
        <taxon>Arthropoda</taxon>
        <taxon>Hexapoda</taxon>
        <taxon>Insecta</taxon>
        <taxon>Pterygota</taxon>
        <taxon>Neoptera</taxon>
        <taxon>Endopterygota</taxon>
        <taxon>Lepidoptera</taxon>
        <taxon>Glossata</taxon>
        <taxon>Ditrysia</taxon>
        <taxon>Noctuoidea</taxon>
        <taxon>Noctuidae</taxon>
        <taxon>Noctuinae</taxon>
        <taxon>Hadenini</taxon>
        <taxon>Mythimna</taxon>
    </lineage>
</organism>
<dbReference type="Proteomes" id="UP001231649">
    <property type="component" value="Chromosome 32"/>
</dbReference>
<gene>
    <name evidence="1" type="ORF">PYW08_013054</name>
</gene>
<proteinExistence type="predicted"/>
<keyword evidence="2" id="KW-1185">Reference proteome</keyword>
<protein>
    <submittedName>
        <fullName evidence="1">Uncharacterized protein</fullName>
    </submittedName>
</protein>
<accession>A0ACC2PZ09</accession>
<name>A0ACC2PZ09_9NEOP</name>
<comment type="caution">
    <text evidence="1">The sequence shown here is derived from an EMBL/GenBank/DDBJ whole genome shotgun (WGS) entry which is preliminary data.</text>
</comment>
<sequence>MFLEKTMFDVICFSEHWLKDYQMLLSYDNYDVGSCFNRKSMLRGGSLMLIKKGLKFKQRHDIVGMSVEHCIELSCVELDEHVIVCVYRPPNPQNFGLFESTMEDVLSKFAGCNKSIVICGDFNINILENNSNSSRFLNLFKSFNLSNVFTEPTRVTPTSATCIDNIFCNCDYLDKAIVHYLPSDHSGQTVFFNFKAALEKTQIQFRPITLGKLTKFNSNLQNRLDVLGHNIEDANKFYDKFFSIVLNEFNTCFEKKSKNIFPKFVFSDWATTGIRISRERLYELYGLKPSTRKPLINM</sequence>
<reference evidence="1" key="1">
    <citation type="submission" date="2023-03" db="EMBL/GenBank/DDBJ databases">
        <title>Chromosome-level genomes of two armyworms, Mythimna separata and Mythimna loreyi, provide insights into the biosynthesis and reception of sex pheromones.</title>
        <authorList>
            <person name="Zhao H."/>
        </authorList>
    </citation>
    <scope>NUCLEOTIDE SEQUENCE</scope>
    <source>
        <strain evidence="1">BeijingLab</strain>
    </source>
</reference>
<evidence type="ECO:0000313" key="1">
    <source>
        <dbReference type="EMBL" id="KAJ8704330.1"/>
    </source>
</evidence>
<dbReference type="EMBL" id="CM056808">
    <property type="protein sequence ID" value="KAJ8704330.1"/>
    <property type="molecule type" value="Genomic_DNA"/>
</dbReference>
<evidence type="ECO:0000313" key="2">
    <source>
        <dbReference type="Proteomes" id="UP001231649"/>
    </source>
</evidence>